<keyword evidence="2" id="KW-1185">Reference proteome</keyword>
<accession>A0ABS8IFB7</accession>
<gene>
    <name evidence="1" type="ORF">LC586_23865</name>
</gene>
<dbReference type="Proteomes" id="UP001199525">
    <property type="component" value="Unassembled WGS sequence"/>
</dbReference>
<proteinExistence type="predicted"/>
<reference evidence="1 2" key="1">
    <citation type="journal article" date="2021" name="Microorganisms">
        <title>Genome Evolution of Filamentous Cyanobacterium Nostoc Species: From Facultative Symbiosis to Free Living.</title>
        <authorList>
            <person name="Huo D."/>
            <person name="Li H."/>
            <person name="Cai F."/>
            <person name="Guo X."/>
            <person name="Qiao Z."/>
            <person name="Wang W."/>
            <person name="Yu G."/>
            <person name="Li R."/>
        </authorList>
    </citation>
    <scope>NUCLEOTIDE SEQUENCE [LARGE SCALE GENOMIC DNA]</scope>
    <source>
        <strain evidence="1 2">CHAB 5714</strain>
    </source>
</reference>
<comment type="caution">
    <text evidence="1">The sequence shown here is derived from an EMBL/GenBank/DDBJ whole genome shotgun (WGS) entry which is preliminary data.</text>
</comment>
<dbReference type="EMBL" id="JAIVFQ010000044">
    <property type="protein sequence ID" value="MCC5602152.1"/>
    <property type="molecule type" value="Genomic_DNA"/>
</dbReference>
<dbReference type="RefSeq" id="WP_229487121.1">
    <property type="nucleotide sequence ID" value="NZ_JAIVFQ010000044.1"/>
</dbReference>
<organism evidence="1 2">
    <name type="scientific">Nostoc favosum CHAB5714</name>
    <dbReference type="NCBI Taxonomy" id="2780399"/>
    <lineage>
        <taxon>Bacteria</taxon>
        <taxon>Bacillati</taxon>
        <taxon>Cyanobacteriota</taxon>
        <taxon>Cyanophyceae</taxon>
        <taxon>Nostocales</taxon>
        <taxon>Nostocaceae</taxon>
        <taxon>Nostoc</taxon>
        <taxon>Nostoc favosum</taxon>
    </lineage>
</organism>
<evidence type="ECO:0000313" key="2">
    <source>
        <dbReference type="Proteomes" id="UP001199525"/>
    </source>
</evidence>
<sequence length="50" mass="5679">MRVIVTVVEKITSEAHIDIPDGLNQSAFPAAHRRPLQQWGNTHKYEHLSS</sequence>
<protein>
    <submittedName>
        <fullName evidence="1">Uncharacterized protein</fullName>
    </submittedName>
</protein>
<name>A0ABS8IFB7_9NOSO</name>
<evidence type="ECO:0000313" key="1">
    <source>
        <dbReference type="EMBL" id="MCC5602152.1"/>
    </source>
</evidence>